<dbReference type="InterPro" id="IPR008136">
    <property type="entry name" value="CinA_C"/>
</dbReference>
<evidence type="ECO:0000259" key="1">
    <source>
        <dbReference type="Pfam" id="PF02464"/>
    </source>
</evidence>
<dbReference type="AlphaFoldDB" id="M1UFU6"/>
<gene>
    <name evidence="2" type="ORF">H924_08240</name>
</gene>
<dbReference type="InterPro" id="IPR036653">
    <property type="entry name" value="CinA-like_C"/>
</dbReference>
<keyword evidence="3" id="KW-1185">Reference proteome</keyword>
<dbReference type="OrthoDB" id="1253990at2"/>
<dbReference type="RefSeq" id="WP_015651521.1">
    <property type="nucleotide sequence ID" value="NC_020506.1"/>
</dbReference>
<dbReference type="STRING" id="1121353.H924_08240"/>
<proteinExistence type="predicted"/>
<dbReference type="SUPFAM" id="SSF142433">
    <property type="entry name" value="CinA-like"/>
    <property type="match status" value="1"/>
</dbReference>
<dbReference type="EMBL" id="CP004354">
    <property type="protein sequence ID" value="AGG67090.1"/>
    <property type="molecule type" value="Genomic_DNA"/>
</dbReference>
<protein>
    <submittedName>
        <fullName evidence="2">Competence-and mitomycin-induced protein</fullName>
    </submittedName>
</protein>
<dbReference type="eggNOG" id="COG1546">
    <property type="taxonomic scope" value="Bacteria"/>
</dbReference>
<evidence type="ECO:0000313" key="2">
    <source>
        <dbReference type="EMBL" id="AGG67090.1"/>
    </source>
</evidence>
<feature type="domain" description="CinA C-terminal" evidence="1">
    <location>
        <begin position="15"/>
        <end position="146"/>
    </location>
</feature>
<organism evidence="2 3">
    <name type="scientific">Corynebacterium callunae DSM 20147</name>
    <dbReference type="NCBI Taxonomy" id="1121353"/>
    <lineage>
        <taxon>Bacteria</taxon>
        <taxon>Bacillati</taxon>
        <taxon>Actinomycetota</taxon>
        <taxon>Actinomycetes</taxon>
        <taxon>Mycobacteriales</taxon>
        <taxon>Corynebacteriaceae</taxon>
        <taxon>Corynebacterium</taxon>
    </lineage>
</organism>
<dbReference type="Proteomes" id="UP000011760">
    <property type="component" value="Chromosome"/>
</dbReference>
<reference evidence="2 3" key="1">
    <citation type="submission" date="2013-02" db="EMBL/GenBank/DDBJ databases">
        <title>The complete genome sequence of Corynebacterium callunae DSM 20147.</title>
        <authorList>
            <person name="Ruckert C."/>
            <person name="Albersmeier A."/>
            <person name="Kalinowski J."/>
        </authorList>
    </citation>
    <scope>NUCLEOTIDE SEQUENCE [LARGE SCALE GENOMIC DNA]</scope>
    <source>
        <strain evidence="2 3">DSM 20147</strain>
    </source>
</reference>
<dbReference type="KEGG" id="ccn:H924_08240"/>
<dbReference type="Pfam" id="PF02464">
    <property type="entry name" value="CinA"/>
    <property type="match status" value="1"/>
</dbReference>
<sequence>MSEASDLQQPTDTIEQLAAKVVQLLKAKHQTLAFCESLSAGLASAQIAGIPGASAVLRGGLVTYATELKVKLAGVPQEVVDRFGVVSAECAAAMALGTQKQCEAVWAISLTGVAGPEMQDGKAVGEVWIGIAGPATRSEENYHLENLTGTIQTFRAFESEQQVILAEQGRNFIREAAVAQSFRLLIKQIECD</sequence>
<dbReference type="HOGENOM" id="CLU_030805_1_0_11"/>
<dbReference type="PATRIC" id="fig|1121353.3.peg.1680"/>
<dbReference type="Gene3D" id="3.90.950.20">
    <property type="entry name" value="CinA-like"/>
    <property type="match status" value="1"/>
</dbReference>
<dbReference type="NCBIfam" id="TIGR00199">
    <property type="entry name" value="PncC_domain"/>
    <property type="match status" value="1"/>
</dbReference>
<name>M1UFU6_9CORY</name>
<evidence type="ECO:0000313" key="3">
    <source>
        <dbReference type="Proteomes" id="UP000011760"/>
    </source>
</evidence>
<accession>M1UFU6</accession>